<accession>A0A1J1JIC4</accession>
<organism evidence="2">
    <name type="scientific">Planktothrix agardhii</name>
    <name type="common">Oscillatoria agardhii</name>
    <dbReference type="NCBI Taxonomy" id="1160"/>
    <lineage>
        <taxon>Bacteria</taxon>
        <taxon>Bacillati</taxon>
        <taxon>Cyanobacteriota</taxon>
        <taxon>Cyanophyceae</taxon>
        <taxon>Oscillatoriophycideae</taxon>
        <taxon>Oscillatoriales</taxon>
        <taxon>Microcoleaceae</taxon>
        <taxon>Planktothrix</taxon>
    </lineage>
</organism>
<dbReference type="Proteomes" id="UP001153761">
    <property type="component" value="Chromosome"/>
</dbReference>
<reference evidence="1" key="2">
    <citation type="submission" date="2020-09" db="EMBL/GenBank/DDBJ databases">
        <authorList>
            <person name="Blom J."/>
        </authorList>
    </citation>
    <scope>NUCLEOTIDE SEQUENCE</scope>
    <source>
        <strain evidence="1">No.66</strain>
    </source>
</reference>
<reference evidence="2" key="1">
    <citation type="submission" date="2015-09" db="EMBL/GenBank/DDBJ databases">
        <authorList>
            <person name="Jackson K.R."/>
            <person name="Lunt B.L."/>
            <person name="Fisher J.N.B."/>
            <person name="Gardner A.V."/>
            <person name="Bailey M.E."/>
            <person name="Deus L.M."/>
            <person name="Earl A.S."/>
            <person name="Gibby P.D."/>
            <person name="Hartmann K.A."/>
            <person name="Liu J.E."/>
            <person name="Manci A.M."/>
            <person name="Nielsen D.A."/>
            <person name="Solomon M.B."/>
            <person name="Breakwell D.P."/>
            <person name="Burnett S.H."/>
            <person name="Grose J.H."/>
        </authorList>
    </citation>
    <scope>NUCLEOTIDE SEQUENCE</scope>
    <source>
        <strain evidence="2">7805</strain>
    </source>
</reference>
<dbReference type="RefSeq" id="WP_036832737.1">
    <property type="nucleotide sequence ID" value="NZ_CAJCFV010000100.1"/>
</dbReference>
<sequence>MNITFKQNLINTFDNLTSEERDQLIEFLQKRRLELQEQEILKSVKLTREAKKNGTAFCGTAEEAIANLLAD</sequence>
<dbReference type="EMBL" id="LR882963">
    <property type="protein sequence ID" value="CAD5940271.1"/>
    <property type="molecule type" value="Genomic_DNA"/>
</dbReference>
<proteinExistence type="predicted"/>
<evidence type="ECO:0000313" key="1">
    <source>
        <dbReference type="EMBL" id="CAD5940271.1"/>
    </source>
</evidence>
<dbReference type="AlphaFoldDB" id="A0A1J1JIC4"/>
<dbReference type="EMBL" id="LO018304">
    <property type="protein sequence ID" value="CUM61264.1"/>
    <property type="molecule type" value="Genomic_DNA"/>
</dbReference>
<evidence type="ECO:0000313" key="2">
    <source>
        <dbReference type="EMBL" id="CUM61264.1"/>
    </source>
</evidence>
<name>A0A1J1JIC4_PLAAG</name>
<gene>
    <name evidence="1" type="ORF">PANO66_01932</name>
    <name evidence="2" type="ORF">PLAM_3298</name>
</gene>
<protein>
    <submittedName>
        <fullName evidence="2">Uncharacterized protein</fullName>
    </submittedName>
</protein>